<organism evidence="1 2">
    <name type="scientific">Chitinimonas taiwanensis DSM 18899</name>
    <dbReference type="NCBI Taxonomy" id="1121279"/>
    <lineage>
        <taxon>Bacteria</taxon>
        <taxon>Pseudomonadati</taxon>
        <taxon>Pseudomonadota</taxon>
        <taxon>Betaproteobacteria</taxon>
        <taxon>Neisseriales</taxon>
        <taxon>Chitinibacteraceae</taxon>
        <taxon>Chitinimonas</taxon>
    </lineage>
</organism>
<sequence length="445" mass="50010">MGRAGSIVLTHARSNGSAPREDKGEWMYKFSVFILVLLAGCGAEPLELPAPVKAEALAATHHRISITPIGAAAPAEQWRTQVVALYSPLDSSQPGTSTESTSYSNCKKSSGVVFVPLPNLFPCTRSFSKTLERQLPASQIQHAGGSVLVNFEPVVTDGGARYRIRDLYLDYRRCSGDCPEQRLHIDLRCHRADASDEVVGEDLLLRYQRGATASAEAAECALKRGEWPGWYQRDTVMPILKGHFGEDDYGQSDTLLSAYSAVPTAKGGWLPNPAYGRNHFRDLCPLEKVGNGYEVADGIWRLSAADGWPFDPQVEVRRYRPPGRGLCAIELEGHHSEGELQHRVRYFYEFTDGQLMQVRSEEQVHIEEPGDIQRTWRFEGGKPLEYIYRNNDRSGDGREVRYWHRIAAEQWPKQMNYQPDMAEFERMKHFAARLANRSATLKPTP</sequence>
<dbReference type="AlphaFoldDB" id="A0A1K2HNH6"/>
<accession>A0A1K2HNH6</accession>
<protein>
    <submittedName>
        <fullName evidence="1">Uncharacterized protein</fullName>
    </submittedName>
</protein>
<evidence type="ECO:0000313" key="2">
    <source>
        <dbReference type="Proteomes" id="UP000186513"/>
    </source>
</evidence>
<dbReference type="Proteomes" id="UP000186513">
    <property type="component" value="Unassembled WGS sequence"/>
</dbReference>
<proteinExistence type="predicted"/>
<dbReference type="EMBL" id="FPKR01000011">
    <property type="protein sequence ID" value="SFZ78121.1"/>
    <property type="molecule type" value="Genomic_DNA"/>
</dbReference>
<name>A0A1K2HNH6_9NEIS</name>
<dbReference type="STRING" id="1121279.SAMN02745887_02804"/>
<evidence type="ECO:0000313" key="1">
    <source>
        <dbReference type="EMBL" id="SFZ78121.1"/>
    </source>
</evidence>
<keyword evidence="2" id="KW-1185">Reference proteome</keyword>
<gene>
    <name evidence="1" type="ORF">SAMN02745887_02804</name>
</gene>
<reference evidence="1 2" key="1">
    <citation type="submission" date="2016-11" db="EMBL/GenBank/DDBJ databases">
        <authorList>
            <person name="Jaros S."/>
            <person name="Januszkiewicz K."/>
            <person name="Wedrychowicz H."/>
        </authorList>
    </citation>
    <scope>NUCLEOTIDE SEQUENCE [LARGE SCALE GENOMIC DNA]</scope>
    <source>
        <strain evidence="1 2">DSM 18899</strain>
    </source>
</reference>